<evidence type="ECO:0000313" key="3">
    <source>
        <dbReference type="Proteomes" id="UP001287356"/>
    </source>
</evidence>
<dbReference type="AlphaFoldDB" id="A0AAE0K6Y9"/>
<gene>
    <name evidence="2" type="ORF">B0T24DRAFT_667875</name>
</gene>
<feature type="transmembrane region" description="Helical" evidence="1">
    <location>
        <begin position="42"/>
        <end position="63"/>
    </location>
</feature>
<keyword evidence="1" id="KW-1133">Transmembrane helix</keyword>
<name>A0AAE0K6Y9_9PEZI</name>
<keyword evidence="3" id="KW-1185">Reference proteome</keyword>
<comment type="caution">
    <text evidence="2">The sequence shown here is derived from an EMBL/GenBank/DDBJ whole genome shotgun (WGS) entry which is preliminary data.</text>
</comment>
<sequence length="135" mass="14323">MARPRRATPNSDRPAPLDLVVVAAAEVVVGGRAGVVVGPTEIVAGVLLVVVLLLYPVAMVLLLKTLLIRVVELEALEKVVEAEDDAAESARAVAVPVGRLLVLTTSLAMPKPSRAERRSEILICILKKAEIFLDS</sequence>
<dbReference type="Proteomes" id="UP001287356">
    <property type="component" value="Unassembled WGS sequence"/>
</dbReference>
<reference evidence="2" key="2">
    <citation type="submission" date="2023-06" db="EMBL/GenBank/DDBJ databases">
        <authorList>
            <consortium name="Lawrence Berkeley National Laboratory"/>
            <person name="Haridas S."/>
            <person name="Hensen N."/>
            <person name="Bonometti L."/>
            <person name="Westerberg I."/>
            <person name="Brannstrom I.O."/>
            <person name="Guillou S."/>
            <person name="Cros-Aarteil S."/>
            <person name="Calhoun S."/>
            <person name="Kuo A."/>
            <person name="Mondo S."/>
            <person name="Pangilinan J."/>
            <person name="Riley R."/>
            <person name="Labutti K."/>
            <person name="Andreopoulos B."/>
            <person name="Lipzen A."/>
            <person name="Chen C."/>
            <person name="Yanf M."/>
            <person name="Daum C."/>
            <person name="Ng V."/>
            <person name="Clum A."/>
            <person name="Steindorff A."/>
            <person name="Ohm R."/>
            <person name="Martin F."/>
            <person name="Silar P."/>
            <person name="Natvig D."/>
            <person name="Lalanne C."/>
            <person name="Gautier V."/>
            <person name="Ament-Velasquez S.L."/>
            <person name="Kruys A."/>
            <person name="Hutchinson M.I."/>
            <person name="Powell A.J."/>
            <person name="Barry K."/>
            <person name="Miller A.N."/>
            <person name="Grigoriev I.V."/>
            <person name="Debuchy R."/>
            <person name="Gladieux P."/>
            <person name="Thoren M.H."/>
            <person name="Johannesson H."/>
        </authorList>
    </citation>
    <scope>NUCLEOTIDE SEQUENCE</scope>
    <source>
        <strain evidence="2">CBS 958.72</strain>
    </source>
</reference>
<evidence type="ECO:0000256" key="1">
    <source>
        <dbReference type="SAM" id="Phobius"/>
    </source>
</evidence>
<proteinExistence type="predicted"/>
<evidence type="ECO:0000313" key="2">
    <source>
        <dbReference type="EMBL" id="KAK3371166.1"/>
    </source>
</evidence>
<reference evidence="2" key="1">
    <citation type="journal article" date="2023" name="Mol. Phylogenet. Evol.">
        <title>Genome-scale phylogeny and comparative genomics of the fungal order Sordariales.</title>
        <authorList>
            <person name="Hensen N."/>
            <person name="Bonometti L."/>
            <person name="Westerberg I."/>
            <person name="Brannstrom I.O."/>
            <person name="Guillou S."/>
            <person name="Cros-Aarteil S."/>
            <person name="Calhoun S."/>
            <person name="Haridas S."/>
            <person name="Kuo A."/>
            <person name="Mondo S."/>
            <person name="Pangilinan J."/>
            <person name="Riley R."/>
            <person name="LaButti K."/>
            <person name="Andreopoulos B."/>
            <person name="Lipzen A."/>
            <person name="Chen C."/>
            <person name="Yan M."/>
            <person name="Daum C."/>
            <person name="Ng V."/>
            <person name="Clum A."/>
            <person name="Steindorff A."/>
            <person name="Ohm R.A."/>
            <person name="Martin F."/>
            <person name="Silar P."/>
            <person name="Natvig D.O."/>
            <person name="Lalanne C."/>
            <person name="Gautier V."/>
            <person name="Ament-Velasquez S.L."/>
            <person name="Kruys A."/>
            <person name="Hutchinson M.I."/>
            <person name="Powell A.J."/>
            <person name="Barry K."/>
            <person name="Miller A.N."/>
            <person name="Grigoriev I.V."/>
            <person name="Debuchy R."/>
            <person name="Gladieux P."/>
            <person name="Hiltunen Thoren M."/>
            <person name="Johannesson H."/>
        </authorList>
    </citation>
    <scope>NUCLEOTIDE SEQUENCE</scope>
    <source>
        <strain evidence="2">CBS 958.72</strain>
    </source>
</reference>
<accession>A0AAE0K6Y9</accession>
<dbReference type="EMBL" id="JAULSN010000005">
    <property type="protein sequence ID" value="KAK3371166.1"/>
    <property type="molecule type" value="Genomic_DNA"/>
</dbReference>
<organism evidence="2 3">
    <name type="scientific">Lasiosphaeria ovina</name>
    <dbReference type="NCBI Taxonomy" id="92902"/>
    <lineage>
        <taxon>Eukaryota</taxon>
        <taxon>Fungi</taxon>
        <taxon>Dikarya</taxon>
        <taxon>Ascomycota</taxon>
        <taxon>Pezizomycotina</taxon>
        <taxon>Sordariomycetes</taxon>
        <taxon>Sordariomycetidae</taxon>
        <taxon>Sordariales</taxon>
        <taxon>Lasiosphaeriaceae</taxon>
        <taxon>Lasiosphaeria</taxon>
    </lineage>
</organism>
<keyword evidence="1" id="KW-0472">Membrane</keyword>
<protein>
    <submittedName>
        <fullName evidence="2">Uncharacterized protein</fullName>
    </submittedName>
</protein>
<keyword evidence="1" id="KW-0812">Transmembrane</keyword>